<reference evidence="3 4" key="1">
    <citation type="submission" date="2020-02" db="EMBL/GenBank/DDBJ databases">
        <title>Draft genome sequence of Limisphaera ngatamarikiensis NGM72.4T, a thermophilic Verrucomicrobia grouped in subdivision 3.</title>
        <authorList>
            <person name="Carere C.R."/>
            <person name="Steen J."/>
            <person name="Hugenholtz P."/>
            <person name="Stott M.B."/>
        </authorList>
    </citation>
    <scope>NUCLEOTIDE SEQUENCE [LARGE SCALE GENOMIC DNA]</scope>
    <source>
        <strain evidence="3 4">NGM72.4</strain>
    </source>
</reference>
<dbReference type="PANTHER" id="PTHR46580:SF4">
    <property type="entry name" value="ATP_GTP-BINDING PROTEIN"/>
    <property type="match status" value="1"/>
</dbReference>
<protein>
    <submittedName>
        <fullName evidence="3">VCBS repeat-containing protein</fullName>
    </submittedName>
</protein>
<dbReference type="EMBL" id="JAAKYA010000004">
    <property type="protein sequence ID" value="NGO37846.1"/>
    <property type="molecule type" value="Genomic_DNA"/>
</dbReference>
<feature type="signal peptide" evidence="2">
    <location>
        <begin position="1"/>
        <end position="19"/>
    </location>
</feature>
<keyword evidence="1 2" id="KW-0732">Signal</keyword>
<evidence type="ECO:0000313" key="3">
    <source>
        <dbReference type="EMBL" id="NGO37846.1"/>
    </source>
</evidence>
<dbReference type="AlphaFoldDB" id="A0A6M1RE32"/>
<evidence type="ECO:0000256" key="2">
    <source>
        <dbReference type="SAM" id="SignalP"/>
    </source>
</evidence>
<dbReference type="PANTHER" id="PTHR46580">
    <property type="entry name" value="SENSOR KINASE-RELATED"/>
    <property type="match status" value="1"/>
</dbReference>
<proteinExistence type="predicted"/>
<accession>A0A6M1RE32</accession>
<organism evidence="3 4">
    <name type="scientific">Limisphaera ngatamarikiensis</name>
    <dbReference type="NCBI Taxonomy" id="1324935"/>
    <lineage>
        <taxon>Bacteria</taxon>
        <taxon>Pseudomonadati</taxon>
        <taxon>Verrucomicrobiota</taxon>
        <taxon>Verrucomicrobiia</taxon>
        <taxon>Limisphaerales</taxon>
        <taxon>Limisphaeraceae</taxon>
        <taxon>Limisphaera</taxon>
    </lineage>
</organism>
<dbReference type="Proteomes" id="UP000477311">
    <property type="component" value="Unassembled WGS sequence"/>
</dbReference>
<name>A0A6M1RE32_9BACT</name>
<evidence type="ECO:0000256" key="1">
    <source>
        <dbReference type="ARBA" id="ARBA00022729"/>
    </source>
</evidence>
<dbReference type="InterPro" id="IPR013517">
    <property type="entry name" value="FG-GAP"/>
</dbReference>
<feature type="chain" id="PRO_5026740567" evidence="2">
    <location>
        <begin position="20"/>
        <end position="437"/>
    </location>
</feature>
<dbReference type="InterPro" id="IPR028994">
    <property type="entry name" value="Integrin_alpha_N"/>
</dbReference>
<dbReference type="Pfam" id="PF13517">
    <property type="entry name" value="FG-GAP_3"/>
    <property type="match status" value="1"/>
</dbReference>
<gene>
    <name evidence="3" type="ORF">G4L39_00295</name>
</gene>
<dbReference type="Gene3D" id="2.130.10.130">
    <property type="entry name" value="Integrin alpha, N-terminal"/>
    <property type="match status" value="2"/>
</dbReference>
<evidence type="ECO:0000313" key="4">
    <source>
        <dbReference type="Proteomes" id="UP000477311"/>
    </source>
</evidence>
<comment type="caution">
    <text evidence="3">The sequence shown here is derived from an EMBL/GenBank/DDBJ whole genome shotgun (WGS) entry which is preliminary data.</text>
</comment>
<dbReference type="SUPFAM" id="SSF69318">
    <property type="entry name" value="Integrin alpha N-terminal domain"/>
    <property type="match status" value="1"/>
</dbReference>
<dbReference type="Pfam" id="PF01839">
    <property type="entry name" value="FG-GAP"/>
    <property type="match status" value="1"/>
</dbReference>
<keyword evidence="4" id="KW-1185">Reference proteome</keyword>
<dbReference type="RefSeq" id="WP_165105039.1">
    <property type="nucleotide sequence ID" value="NZ_JAAKYA010000004.1"/>
</dbReference>
<sequence length="437" mass="48893">MRKALPWHLACGLALGLQAAEFQIHEFQKIILTREFWAEGAHAADFNRDGHKDVVCGPFIYLGPDFRERFAFMPATRSFERVLPDGRRETVPGFEGALGTQNAYADVFLTFTGDFNQDGWPDILHLPHPGGAAHWYENPRQPGKPWTQHLALEPTDGESPGLADITGDGRPELICFSRGRLGYAEYDPAHPERPWNFRPISPPGDWGRYTHGLGWGDINGDGRPDLVEKDGWWEQPPSLEGNPLWRHHPTSFGRGGAQMLVFDVNGDGQNDVVTALHAHEYGLAWFEQVRSSDGIAFRQHLITGERESDNPFGIRFSQAHALADADLDRDGLPDFVTGKRFWAHGPTGDPEPNAPAVLYWFRLFRPTGARPFFEPHLVDADSGVGTQVTVTDLNGDGWADIVVGNKKGAFVFLHQVRPVSRTEWEARQPRPVRSPIH</sequence>